<feature type="non-terminal residue" evidence="1">
    <location>
        <position position="1"/>
    </location>
</feature>
<keyword evidence="2" id="KW-1185">Reference proteome</keyword>
<gene>
    <name evidence="1" type="ORF">ALC57_08770</name>
</gene>
<sequence length="59" mass="6203">IRHFTTKPTFKVTWAKAGTSSVFGLESLRELRVQGAVGMGNGFGPSLTHGGRKVVLCGG</sequence>
<accession>A0A195E1X0</accession>
<proteinExistence type="predicted"/>
<reference evidence="1 2" key="1">
    <citation type="submission" date="2015-09" db="EMBL/GenBank/DDBJ databases">
        <title>Trachymyrmex cornetzi WGS genome.</title>
        <authorList>
            <person name="Nygaard S."/>
            <person name="Hu H."/>
            <person name="Boomsma J."/>
            <person name="Zhang G."/>
        </authorList>
    </citation>
    <scope>NUCLEOTIDE SEQUENCE [LARGE SCALE GENOMIC DNA]</scope>
    <source>
        <strain evidence="1">Tcor2-1</strain>
        <tissue evidence="1">Whole body</tissue>
    </source>
</reference>
<evidence type="ECO:0000313" key="1">
    <source>
        <dbReference type="EMBL" id="KYN18927.1"/>
    </source>
</evidence>
<name>A0A195E1X0_9HYME</name>
<evidence type="ECO:0000313" key="2">
    <source>
        <dbReference type="Proteomes" id="UP000078492"/>
    </source>
</evidence>
<organism evidence="1 2">
    <name type="scientific">Trachymyrmex cornetzi</name>
    <dbReference type="NCBI Taxonomy" id="471704"/>
    <lineage>
        <taxon>Eukaryota</taxon>
        <taxon>Metazoa</taxon>
        <taxon>Ecdysozoa</taxon>
        <taxon>Arthropoda</taxon>
        <taxon>Hexapoda</taxon>
        <taxon>Insecta</taxon>
        <taxon>Pterygota</taxon>
        <taxon>Neoptera</taxon>
        <taxon>Endopterygota</taxon>
        <taxon>Hymenoptera</taxon>
        <taxon>Apocrita</taxon>
        <taxon>Aculeata</taxon>
        <taxon>Formicoidea</taxon>
        <taxon>Formicidae</taxon>
        <taxon>Myrmicinae</taxon>
        <taxon>Trachymyrmex</taxon>
    </lineage>
</organism>
<protein>
    <submittedName>
        <fullName evidence="1">Uncharacterized protein</fullName>
    </submittedName>
</protein>
<dbReference type="EMBL" id="KQ979824">
    <property type="protein sequence ID" value="KYN18927.1"/>
    <property type="molecule type" value="Genomic_DNA"/>
</dbReference>
<dbReference type="Proteomes" id="UP000078492">
    <property type="component" value="Unassembled WGS sequence"/>
</dbReference>
<dbReference type="AlphaFoldDB" id="A0A195E1X0"/>